<evidence type="ECO:0000259" key="1">
    <source>
        <dbReference type="Pfam" id="PF03399"/>
    </source>
</evidence>
<sequence length="139" mass="15320">MCPKKEVQLRTKHNFIDPLEKSLGLCVKAYSRSAAGAKETQPCDLRTPDICVKTAEFLINKIIIPQALDNSKYAFVSGSTSLNTTGTCYSKILTMKEPLGSMKYVSNSYFTPDMNYVSPVQPVSSNSILVKIMINCKVA</sequence>
<proteinExistence type="predicted"/>
<reference evidence="2" key="1">
    <citation type="submission" date="2021-02" db="EMBL/GenBank/DDBJ databases">
        <authorList>
            <person name="Bekaert M."/>
        </authorList>
    </citation>
    <scope>NUCLEOTIDE SEQUENCE</scope>
    <source>
        <strain evidence="2">IoA-00</strain>
    </source>
</reference>
<evidence type="ECO:0000313" key="3">
    <source>
        <dbReference type="Proteomes" id="UP000675881"/>
    </source>
</evidence>
<dbReference type="Proteomes" id="UP000675881">
    <property type="component" value="Chromosome 6"/>
</dbReference>
<organism evidence="2 3">
    <name type="scientific">Lepeophtheirus salmonis</name>
    <name type="common">Salmon louse</name>
    <name type="synonym">Caligus salmonis</name>
    <dbReference type="NCBI Taxonomy" id="72036"/>
    <lineage>
        <taxon>Eukaryota</taxon>
        <taxon>Metazoa</taxon>
        <taxon>Ecdysozoa</taxon>
        <taxon>Arthropoda</taxon>
        <taxon>Crustacea</taxon>
        <taxon>Multicrustacea</taxon>
        <taxon>Hexanauplia</taxon>
        <taxon>Copepoda</taxon>
        <taxon>Siphonostomatoida</taxon>
        <taxon>Caligidae</taxon>
        <taxon>Lepeophtheirus</taxon>
    </lineage>
</organism>
<dbReference type="OrthoDB" id="264795at2759"/>
<dbReference type="Pfam" id="PF03399">
    <property type="entry name" value="SAC3_GANP"/>
    <property type="match status" value="1"/>
</dbReference>
<dbReference type="EMBL" id="HG994585">
    <property type="protein sequence ID" value="CAF2971548.1"/>
    <property type="molecule type" value="Genomic_DNA"/>
</dbReference>
<dbReference type="AlphaFoldDB" id="A0A7R8HAI3"/>
<keyword evidence="3" id="KW-1185">Reference proteome</keyword>
<protein>
    <submittedName>
        <fullName evidence="2">(salmon louse) hypothetical protein</fullName>
    </submittedName>
</protein>
<evidence type="ECO:0000313" key="2">
    <source>
        <dbReference type="EMBL" id="CAF2971548.1"/>
    </source>
</evidence>
<name>A0A7R8HAI3_LEPSM</name>
<dbReference type="InterPro" id="IPR005062">
    <property type="entry name" value="SAC3/GANP/THP3_conserved"/>
</dbReference>
<feature type="domain" description="SAC3/GANP/THP3 conserved" evidence="1">
    <location>
        <begin position="1"/>
        <end position="75"/>
    </location>
</feature>
<accession>A0A7R8HAI3</accession>
<gene>
    <name evidence="2" type="ORF">LSAA_11788</name>
</gene>